<dbReference type="Pfam" id="PF04865">
    <property type="entry name" value="Baseplate_J"/>
    <property type="match status" value="1"/>
</dbReference>
<evidence type="ECO:0000313" key="6">
    <source>
        <dbReference type="Proteomes" id="UP000260457"/>
    </source>
</evidence>
<gene>
    <name evidence="5" type="ORF">DTO10_16830</name>
</gene>
<evidence type="ECO:0000259" key="3">
    <source>
        <dbReference type="Pfam" id="PF26078"/>
    </source>
</evidence>
<name>A0ABN5N569_9BACI</name>
<dbReference type="Proteomes" id="UP000260457">
    <property type="component" value="Chromosome"/>
</dbReference>
<feature type="domain" description="Baseplate J-like C-terminal" evidence="4">
    <location>
        <begin position="266"/>
        <end position="351"/>
    </location>
</feature>
<dbReference type="InterPro" id="IPR052399">
    <property type="entry name" value="Phage_Baseplate_Assmbl_Protein"/>
</dbReference>
<sequence length="351" mass="37158">MYEYKTPEAIIEAMLADVDDSIDKREGSLAHDLLYPSAIELSLAYVELDAVMMLAFAETTEGQWLDLRAGEFGVTRKPAAKSQGSVTLTGPADTIVPVDTLLMTDDEEPVYFLTKDEVVLTGGTATVTAEAEVGGEDGNILAGRITSLAPGDLYGVVTATNALAFSGGADEESDEELLGRLKDRVQKPATSGNANHYLQWAKEVVGVSDAKVYPLWAGPGTVKVVLLSSDRKAPNQTVIDAAKTYIDSQRPFGATVNVVGVVEVPINVTVTLTLQAGGDIFAVKAEFEAALDEYLEGLAFTDPVVRYSRIANLLLDIPDVLDYSGLTINGGTANIVIPDGQVAVNGTVTLT</sequence>
<dbReference type="InterPro" id="IPR058531">
    <property type="entry name" value="Baseplate_J_M"/>
</dbReference>
<feature type="domain" description="Baseplate protein J-like barrel" evidence="2">
    <location>
        <begin position="85"/>
        <end position="168"/>
    </location>
</feature>
<dbReference type="Pfam" id="PF26078">
    <property type="entry name" value="Baseplate_J_M"/>
    <property type="match status" value="1"/>
</dbReference>
<proteinExistence type="inferred from homology"/>
<organism evidence="5 6">
    <name type="scientific">Peribacillus butanolivorans</name>
    <dbReference type="NCBI Taxonomy" id="421767"/>
    <lineage>
        <taxon>Bacteria</taxon>
        <taxon>Bacillati</taxon>
        <taxon>Bacillota</taxon>
        <taxon>Bacilli</taxon>
        <taxon>Bacillales</taxon>
        <taxon>Bacillaceae</taxon>
        <taxon>Peribacillus</taxon>
    </lineage>
</organism>
<accession>A0ABN5N569</accession>
<evidence type="ECO:0000313" key="5">
    <source>
        <dbReference type="EMBL" id="AXN39860.1"/>
    </source>
</evidence>
<evidence type="ECO:0000256" key="1">
    <source>
        <dbReference type="ARBA" id="ARBA00038087"/>
    </source>
</evidence>
<evidence type="ECO:0000259" key="2">
    <source>
        <dbReference type="Pfam" id="PF04865"/>
    </source>
</evidence>
<dbReference type="PANTHER" id="PTHR37829">
    <property type="entry name" value="PHAGE-LIKE ELEMENT PBSX PROTEIN XKDT"/>
    <property type="match status" value="1"/>
</dbReference>
<feature type="domain" description="Baseplate J-like central" evidence="3">
    <location>
        <begin position="189"/>
        <end position="259"/>
    </location>
</feature>
<comment type="similarity">
    <text evidence="1">Belongs to the Mu gp47/PBSX XkdT family.</text>
</comment>
<protein>
    <submittedName>
        <fullName evidence="5">Baseplate J protein</fullName>
    </submittedName>
</protein>
<reference evidence="5 6" key="1">
    <citation type="submission" date="2018-07" db="EMBL/GenBank/DDBJ databases">
        <title>The molecular basis for the intramolecular migration of carboxyl group in the catabolism of para-hydroxybenzoate via gentisate.</title>
        <authorList>
            <person name="Zhao H."/>
            <person name="Xu Y."/>
            <person name="Lin S."/>
            <person name="Spain J.C."/>
            <person name="Zhou N.-Y."/>
        </authorList>
    </citation>
    <scope>NUCLEOTIDE SEQUENCE [LARGE SCALE GENOMIC DNA]</scope>
    <source>
        <strain evidence="5 6">PHB-7a</strain>
    </source>
</reference>
<dbReference type="PANTHER" id="PTHR37829:SF3">
    <property type="entry name" value="PROTEIN JAYE-RELATED"/>
    <property type="match status" value="1"/>
</dbReference>
<dbReference type="EMBL" id="CP030926">
    <property type="protein sequence ID" value="AXN39860.1"/>
    <property type="molecule type" value="Genomic_DNA"/>
</dbReference>
<dbReference type="InterPro" id="IPR058530">
    <property type="entry name" value="Baseplate_J-like_C"/>
</dbReference>
<evidence type="ECO:0000259" key="4">
    <source>
        <dbReference type="Pfam" id="PF26079"/>
    </source>
</evidence>
<dbReference type="InterPro" id="IPR006949">
    <property type="entry name" value="Barrel_Baseplate_J-like"/>
</dbReference>
<keyword evidence="6" id="KW-1185">Reference proteome</keyword>
<dbReference type="Pfam" id="PF26079">
    <property type="entry name" value="Baseplate_J_C"/>
    <property type="match status" value="1"/>
</dbReference>